<comment type="caution">
    <text evidence="1">The sequence shown here is derived from an EMBL/GenBank/DDBJ whole genome shotgun (WGS) entry which is preliminary data.</text>
</comment>
<accession>A0ABV6L513</accession>
<evidence type="ECO:0000313" key="2">
    <source>
        <dbReference type="Proteomes" id="UP001589828"/>
    </source>
</evidence>
<dbReference type="RefSeq" id="WP_377022372.1">
    <property type="nucleotide sequence ID" value="NZ_JBHLTS010000021.1"/>
</dbReference>
<sequence length="398" mass="42217">MIPAVNVQLAKGQIGGSTATNDNVTGVLLTGSGTGTLPLLTPVKIVSLEDAESRGITEDAEPEAYQFVREFYSIDGTQGCPVYLMLAAAATSLTTLCDITVANGLKKLIDFGGGDIRVAAVARTPVVGYTPTVSKFIDSDVIAAVTNAKAFAQAMFAAHKPLRILLAARVNDVTSSTIDNPNELTANNVGLVIGGTAANGVTSLGLVLGRIAATAPHVNIGRVKDGDLPVSNYFIGTQSILPDLDNPAQAYFRQLDQLIDAGYITVKKYDQKGGLFISNDPMASPETDDYNSLAFGRVIDKAAIVAYQTYVNEINDDIDLDDNGQIEPVVLKALEASMVNALNLNMAESMSGDPVVYIDDTQQITQTSTLQVEIGIRRKGYSKLINIKLGFNNPQNNN</sequence>
<dbReference type="Pfam" id="PF10758">
    <property type="entry name" value="DUF2586"/>
    <property type="match status" value="1"/>
</dbReference>
<dbReference type="EMBL" id="JBHLTS010000021">
    <property type="protein sequence ID" value="MFC0514526.1"/>
    <property type="molecule type" value="Genomic_DNA"/>
</dbReference>
<reference evidence="1 2" key="1">
    <citation type="submission" date="2024-09" db="EMBL/GenBank/DDBJ databases">
        <authorList>
            <person name="Sun Q."/>
            <person name="Mori K."/>
        </authorList>
    </citation>
    <scope>NUCLEOTIDE SEQUENCE [LARGE SCALE GENOMIC DNA]</scope>
    <source>
        <strain evidence="1 2">NCAIM B.02415</strain>
    </source>
</reference>
<gene>
    <name evidence="1" type="ORF">ACFFGT_09950</name>
</gene>
<keyword evidence="2" id="KW-1185">Reference proteome</keyword>
<name>A0ABV6L513_9SPHI</name>
<dbReference type="InterPro" id="IPR019694">
    <property type="entry name" value="Phage_HP1_Orf23"/>
</dbReference>
<evidence type="ECO:0000313" key="1">
    <source>
        <dbReference type="EMBL" id="MFC0514526.1"/>
    </source>
</evidence>
<organism evidence="1 2">
    <name type="scientific">Mucilaginibacter angelicae</name>
    <dbReference type="NCBI Taxonomy" id="869718"/>
    <lineage>
        <taxon>Bacteria</taxon>
        <taxon>Pseudomonadati</taxon>
        <taxon>Bacteroidota</taxon>
        <taxon>Sphingobacteriia</taxon>
        <taxon>Sphingobacteriales</taxon>
        <taxon>Sphingobacteriaceae</taxon>
        <taxon>Mucilaginibacter</taxon>
    </lineage>
</organism>
<protein>
    <submittedName>
        <fullName evidence="1">DUF2586 family protein</fullName>
    </submittedName>
</protein>
<dbReference type="Proteomes" id="UP001589828">
    <property type="component" value="Unassembled WGS sequence"/>
</dbReference>
<proteinExistence type="predicted"/>